<accession>A0AAN6A5B0</accession>
<gene>
    <name evidence="2" type="ORF">KRM00_001133</name>
</gene>
<keyword evidence="1" id="KW-0472">Membrane</keyword>
<comment type="caution">
    <text evidence="2">The sequence shown here is derived from an EMBL/GenBank/DDBJ whole genome shotgun (WGS) entry which is preliminary data.</text>
</comment>
<keyword evidence="1" id="KW-1133">Transmembrane helix</keyword>
<reference evidence="2" key="1">
    <citation type="journal article" date="2018" name="Genome Biol.">
        <title>SKESA: strategic k-mer extension for scrupulous assemblies.</title>
        <authorList>
            <person name="Souvorov A."/>
            <person name="Agarwala R."/>
            <person name="Lipman D.J."/>
        </authorList>
    </citation>
    <scope>NUCLEOTIDE SEQUENCE</scope>
    <source>
        <strain evidence="2">HN1000</strain>
    </source>
</reference>
<dbReference type="EMBL" id="DAEPXK010000008">
    <property type="protein sequence ID" value="HBH1541666.1"/>
    <property type="molecule type" value="Genomic_DNA"/>
</dbReference>
<organism evidence="2 3">
    <name type="scientific">Clostridioides difficile</name>
    <name type="common">Peptoclostridium difficile</name>
    <dbReference type="NCBI Taxonomy" id="1496"/>
    <lineage>
        <taxon>Bacteria</taxon>
        <taxon>Bacillati</taxon>
        <taxon>Bacillota</taxon>
        <taxon>Clostridia</taxon>
        <taxon>Peptostreptococcales</taxon>
        <taxon>Peptostreptococcaceae</taxon>
        <taxon>Clostridioides</taxon>
    </lineage>
</organism>
<dbReference type="Proteomes" id="UP000878956">
    <property type="component" value="Unassembled WGS sequence"/>
</dbReference>
<evidence type="ECO:0000313" key="2">
    <source>
        <dbReference type="EMBL" id="HBH1541666.1"/>
    </source>
</evidence>
<dbReference type="RefSeq" id="WP_074124329.1">
    <property type="nucleotide sequence ID" value="NZ_FULL01000014.1"/>
</dbReference>
<feature type="transmembrane region" description="Helical" evidence="1">
    <location>
        <begin position="49"/>
        <end position="68"/>
    </location>
</feature>
<sequence>MKNYIARCLSNMGVLLAGIQVLAGIIIMCQKVEVPYDYLSDTYEQYSPIMIGIGAGVIVSGIVICLVLKGLAELVENSDDQTQYQKEILMLLKNNNVNEKINEVKIEQQFTNEELPKL</sequence>
<evidence type="ECO:0000313" key="3">
    <source>
        <dbReference type="Proteomes" id="UP000878956"/>
    </source>
</evidence>
<keyword evidence="1" id="KW-0812">Transmembrane</keyword>
<protein>
    <submittedName>
        <fullName evidence="2">Uncharacterized protein</fullName>
    </submittedName>
</protein>
<reference evidence="2" key="2">
    <citation type="submission" date="2021-06" db="EMBL/GenBank/DDBJ databases">
        <authorList>
            <consortium name="NCBI Pathogen Detection Project"/>
        </authorList>
    </citation>
    <scope>NUCLEOTIDE SEQUENCE</scope>
    <source>
        <strain evidence="2">HN1000</strain>
    </source>
</reference>
<dbReference type="AlphaFoldDB" id="A0AAN6A5B0"/>
<name>A0AAN6A5B0_CLODI</name>
<feature type="transmembrane region" description="Helical" evidence="1">
    <location>
        <begin position="12"/>
        <end position="29"/>
    </location>
</feature>
<evidence type="ECO:0000256" key="1">
    <source>
        <dbReference type="SAM" id="Phobius"/>
    </source>
</evidence>
<proteinExistence type="predicted"/>